<dbReference type="EMBL" id="ML975152">
    <property type="protein sequence ID" value="KAF1814814.1"/>
    <property type="molecule type" value="Genomic_DNA"/>
</dbReference>
<proteinExistence type="predicted"/>
<keyword evidence="2" id="KW-1185">Reference proteome</keyword>
<dbReference type="AlphaFoldDB" id="A0A6G1G9W0"/>
<dbReference type="RefSeq" id="XP_033536445.1">
    <property type="nucleotide sequence ID" value="XM_033681068.1"/>
</dbReference>
<reference evidence="1 3" key="1">
    <citation type="submission" date="2020-01" db="EMBL/GenBank/DDBJ databases">
        <authorList>
            <consortium name="DOE Joint Genome Institute"/>
            <person name="Haridas S."/>
            <person name="Albert R."/>
            <person name="Binder M."/>
            <person name="Bloem J."/>
            <person name="Labutti K."/>
            <person name="Salamov A."/>
            <person name="Andreopoulos B."/>
            <person name="Baker S.E."/>
            <person name="Barry K."/>
            <person name="Bills G."/>
            <person name="Bluhm B.H."/>
            <person name="Cannon C."/>
            <person name="Castanera R."/>
            <person name="Culley D.E."/>
            <person name="Daum C."/>
            <person name="Ezra D."/>
            <person name="Gonzalez J.B."/>
            <person name="Henrissat B."/>
            <person name="Kuo A."/>
            <person name="Liang C."/>
            <person name="Lipzen A."/>
            <person name="Lutzoni F."/>
            <person name="Magnuson J."/>
            <person name="Mondo S."/>
            <person name="Nolan M."/>
            <person name="Ohm R."/>
            <person name="Pangilinan J."/>
            <person name="Park H.-J."/>
            <person name="Ramirez L."/>
            <person name="Alfaro M."/>
            <person name="Sun H."/>
            <person name="Tritt A."/>
            <person name="Yoshinaga Y."/>
            <person name="Zwiers L.-H."/>
            <person name="Turgeon B.G."/>
            <person name="Goodwin S.B."/>
            <person name="Spatafora J.W."/>
            <person name="Crous P.W."/>
            <person name="Grigoriev I.V."/>
        </authorList>
    </citation>
    <scope>NUCLEOTIDE SEQUENCE</scope>
    <source>
        <strain evidence="1 3">CBS 781.70</strain>
    </source>
</reference>
<gene>
    <name evidence="1 3" type="ORF">P152DRAFT_471480</name>
</gene>
<dbReference type="Proteomes" id="UP000504638">
    <property type="component" value="Unplaced"/>
</dbReference>
<name>A0A6G1G9W0_9PEZI</name>
<reference evidence="3" key="2">
    <citation type="submission" date="2020-04" db="EMBL/GenBank/DDBJ databases">
        <authorList>
            <consortium name="NCBI Genome Project"/>
        </authorList>
    </citation>
    <scope>NUCLEOTIDE SEQUENCE</scope>
    <source>
        <strain evidence="3">CBS 781.70</strain>
    </source>
</reference>
<sequence length="113" mass="12670">MKELLSQRYNGDQITEEMLEEASKLFSENYGMWSEHAPRLMGKSMKAGRPVRLSSERQRQECIPNHNSSYARDTVNGQPAGHAFACRWTVGGMTVCWITQLVVHGCGNRGNGP</sequence>
<dbReference type="GeneID" id="54421638"/>
<accession>A0A6G1G9W0</accession>
<dbReference type="OrthoDB" id="2019666at2759"/>
<reference evidence="3" key="3">
    <citation type="submission" date="2025-04" db="UniProtKB">
        <authorList>
            <consortium name="RefSeq"/>
        </authorList>
    </citation>
    <scope>IDENTIFICATION</scope>
    <source>
        <strain evidence="3">CBS 781.70</strain>
    </source>
</reference>
<protein>
    <submittedName>
        <fullName evidence="1 3">Uncharacterized protein</fullName>
    </submittedName>
</protein>
<evidence type="ECO:0000313" key="2">
    <source>
        <dbReference type="Proteomes" id="UP000504638"/>
    </source>
</evidence>
<evidence type="ECO:0000313" key="3">
    <source>
        <dbReference type="RefSeq" id="XP_033536445.1"/>
    </source>
</evidence>
<evidence type="ECO:0000313" key="1">
    <source>
        <dbReference type="EMBL" id="KAF1814814.1"/>
    </source>
</evidence>
<organism evidence="1">
    <name type="scientific">Eremomyces bilateralis CBS 781.70</name>
    <dbReference type="NCBI Taxonomy" id="1392243"/>
    <lineage>
        <taxon>Eukaryota</taxon>
        <taxon>Fungi</taxon>
        <taxon>Dikarya</taxon>
        <taxon>Ascomycota</taxon>
        <taxon>Pezizomycotina</taxon>
        <taxon>Dothideomycetes</taxon>
        <taxon>Dothideomycetes incertae sedis</taxon>
        <taxon>Eremomycetales</taxon>
        <taxon>Eremomycetaceae</taxon>
        <taxon>Eremomyces</taxon>
    </lineage>
</organism>